<name>A0ABQ7NUT6_BRACM</name>
<proteinExistence type="predicted"/>
<feature type="compositionally biased region" description="Low complexity" evidence="1">
    <location>
        <begin position="166"/>
        <end position="177"/>
    </location>
</feature>
<sequence length="177" mass="20428">MEDIMEEQEGVVLKMSALSVGVVVIGHENAHQLVVIEDGTEILLQSVRSRIGSYDGHRDRYDRYMDDRRDGGRYSSYRDCFEGGGKYEARDLYPVERYGPPGDRLVSDRYGMPERHHHHLEDEYGRGERGYDRDIYSSDRYGAMGRLRDEGRGYRSRAGPYDRPSRSGGRSSSYERC</sequence>
<reference evidence="2 3" key="1">
    <citation type="submission" date="2021-03" db="EMBL/GenBank/DDBJ databases">
        <authorList>
            <person name="King G.J."/>
            <person name="Bancroft I."/>
            <person name="Baten A."/>
            <person name="Bloomfield J."/>
            <person name="Borpatragohain P."/>
            <person name="He Z."/>
            <person name="Irish N."/>
            <person name="Irwin J."/>
            <person name="Liu K."/>
            <person name="Mauleon R.P."/>
            <person name="Moore J."/>
            <person name="Morris R."/>
            <person name="Ostergaard L."/>
            <person name="Wang B."/>
            <person name="Wells R."/>
        </authorList>
    </citation>
    <scope>NUCLEOTIDE SEQUENCE [LARGE SCALE GENOMIC DNA]</scope>
    <source>
        <strain evidence="2">R-o-18</strain>
        <tissue evidence="2">Leaf</tissue>
    </source>
</reference>
<gene>
    <name evidence="2" type="primary">A01p039600.1_BraROA</name>
    <name evidence="2" type="ORF">IGI04_002172</name>
</gene>
<accession>A0ABQ7NUT6</accession>
<evidence type="ECO:0000256" key="1">
    <source>
        <dbReference type="SAM" id="MobiDB-lite"/>
    </source>
</evidence>
<feature type="region of interest" description="Disordered" evidence="1">
    <location>
        <begin position="146"/>
        <end position="177"/>
    </location>
</feature>
<dbReference type="Proteomes" id="UP000823674">
    <property type="component" value="Chromosome A01"/>
</dbReference>
<organism evidence="2 3">
    <name type="scientific">Brassica rapa subsp. trilocularis</name>
    <dbReference type="NCBI Taxonomy" id="1813537"/>
    <lineage>
        <taxon>Eukaryota</taxon>
        <taxon>Viridiplantae</taxon>
        <taxon>Streptophyta</taxon>
        <taxon>Embryophyta</taxon>
        <taxon>Tracheophyta</taxon>
        <taxon>Spermatophyta</taxon>
        <taxon>Magnoliopsida</taxon>
        <taxon>eudicotyledons</taxon>
        <taxon>Gunneridae</taxon>
        <taxon>Pentapetalae</taxon>
        <taxon>rosids</taxon>
        <taxon>malvids</taxon>
        <taxon>Brassicales</taxon>
        <taxon>Brassicaceae</taxon>
        <taxon>Brassiceae</taxon>
        <taxon>Brassica</taxon>
    </lineage>
</organism>
<comment type="caution">
    <text evidence="2">The sequence shown here is derived from an EMBL/GenBank/DDBJ whole genome shotgun (WGS) entry which is preliminary data.</text>
</comment>
<dbReference type="EMBL" id="JADBGQ010000001">
    <property type="protein sequence ID" value="KAG5414605.1"/>
    <property type="molecule type" value="Genomic_DNA"/>
</dbReference>
<protein>
    <recommendedName>
        <fullName evidence="4">Glycine-rich protein</fullName>
    </recommendedName>
</protein>
<evidence type="ECO:0008006" key="4">
    <source>
        <dbReference type="Google" id="ProtNLM"/>
    </source>
</evidence>
<evidence type="ECO:0000313" key="3">
    <source>
        <dbReference type="Proteomes" id="UP000823674"/>
    </source>
</evidence>
<evidence type="ECO:0000313" key="2">
    <source>
        <dbReference type="EMBL" id="KAG5414605.1"/>
    </source>
</evidence>
<keyword evidence="3" id="KW-1185">Reference proteome</keyword>